<evidence type="ECO:0000256" key="1">
    <source>
        <dbReference type="ARBA" id="ARBA00022685"/>
    </source>
</evidence>
<comment type="caution">
    <text evidence="4">The sequence shown here is derived from an EMBL/GenBank/DDBJ whole genome shotgun (WGS) entry which is preliminary data.</text>
</comment>
<feature type="signal peptide" evidence="3">
    <location>
        <begin position="1"/>
        <end position="33"/>
    </location>
</feature>
<sequence>MIPVVPTSRILLVLATIIAVLVLISSWVPQVASSPIAPADYQQRRVMCSTNLSEFIQNLCESGTMSYGDRYPNSFGKRRKRDVQYVADQCCKPGGCTYTELLNYCKE</sequence>
<dbReference type="EMBL" id="JAMKOV010000141">
    <property type="protein sequence ID" value="KAI8033407.1"/>
    <property type="molecule type" value="Genomic_DNA"/>
</dbReference>
<organism evidence="4 5">
    <name type="scientific">Drosophila gunungcola</name>
    <name type="common">fruit fly</name>
    <dbReference type="NCBI Taxonomy" id="103775"/>
    <lineage>
        <taxon>Eukaryota</taxon>
        <taxon>Metazoa</taxon>
        <taxon>Ecdysozoa</taxon>
        <taxon>Arthropoda</taxon>
        <taxon>Hexapoda</taxon>
        <taxon>Insecta</taxon>
        <taxon>Pterygota</taxon>
        <taxon>Neoptera</taxon>
        <taxon>Endopterygota</taxon>
        <taxon>Diptera</taxon>
        <taxon>Brachycera</taxon>
        <taxon>Muscomorpha</taxon>
        <taxon>Ephydroidea</taxon>
        <taxon>Drosophilidae</taxon>
        <taxon>Drosophila</taxon>
        <taxon>Sophophora</taxon>
    </lineage>
</organism>
<evidence type="ECO:0000313" key="4">
    <source>
        <dbReference type="EMBL" id="KAI8033407.1"/>
    </source>
</evidence>
<dbReference type="GO" id="GO:0005576">
    <property type="term" value="C:extracellular region"/>
    <property type="evidence" value="ECO:0007669"/>
    <property type="project" value="UniProtKB-ARBA"/>
</dbReference>
<keyword evidence="1" id="KW-0165">Cleavage on pair of basic residues</keyword>
<evidence type="ECO:0008006" key="6">
    <source>
        <dbReference type="Google" id="ProtNLM"/>
    </source>
</evidence>
<proteinExistence type="predicted"/>
<gene>
    <name evidence="4" type="ORF">M5D96_013855</name>
</gene>
<keyword evidence="5" id="KW-1185">Reference proteome</keyword>
<dbReference type="InterPro" id="IPR036438">
    <property type="entry name" value="Insulin-like_sf"/>
</dbReference>
<reference evidence="4" key="1">
    <citation type="journal article" date="2023" name="Genome Biol. Evol.">
        <title>Long-read-based Genome Assembly of Drosophila gunungcola Reveals Fewer Chemosensory Genes in Flower-breeding Species.</title>
        <authorList>
            <person name="Negi A."/>
            <person name="Liao B.Y."/>
            <person name="Yeh S.D."/>
        </authorList>
    </citation>
    <scope>NUCLEOTIDE SEQUENCE</scope>
    <source>
        <strain evidence="4">Sukarami</strain>
    </source>
</reference>
<accession>A0A9Q0BI13</accession>
<name>A0A9Q0BI13_9MUSC</name>
<dbReference type="AlphaFoldDB" id="A0A9Q0BI13"/>
<dbReference type="SUPFAM" id="SSF56994">
    <property type="entry name" value="Insulin-like"/>
    <property type="match status" value="1"/>
</dbReference>
<keyword evidence="2 3" id="KW-0732">Signal</keyword>
<evidence type="ECO:0000256" key="3">
    <source>
        <dbReference type="SAM" id="SignalP"/>
    </source>
</evidence>
<evidence type="ECO:0000256" key="2">
    <source>
        <dbReference type="ARBA" id="ARBA00022729"/>
    </source>
</evidence>
<dbReference type="Proteomes" id="UP001059596">
    <property type="component" value="Unassembled WGS sequence"/>
</dbReference>
<dbReference type="Gene3D" id="1.10.100.10">
    <property type="entry name" value="Insulin-like"/>
    <property type="match status" value="1"/>
</dbReference>
<evidence type="ECO:0000313" key="5">
    <source>
        <dbReference type="Proteomes" id="UP001059596"/>
    </source>
</evidence>
<dbReference type="OrthoDB" id="6330326at2759"/>
<protein>
    <recommendedName>
        <fullName evidence="6">Insulin-like peptide 6</fullName>
    </recommendedName>
</protein>
<feature type="chain" id="PRO_5040285245" description="Insulin-like peptide 6" evidence="3">
    <location>
        <begin position="34"/>
        <end position="107"/>
    </location>
</feature>